<feature type="domain" description="HNH nuclease" evidence="1">
    <location>
        <begin position="58"/>
        <end position="101"/>
    </location>
</feature>
<gene>
    <name evidence="2" type="ORF">LF41_2410</name>
</gene>
<dbReference type="AlphaFoldDB" id="A0A0A2WJA2"/>
<reference evidence="2 3" key="1">
    <citation type="submission" date="2014-09" db="EMBL/GenBank/DDBJ databases">
        <title>Genome sequences of Lysobacter dokdonensis DS-58.</title>
        <authorList>
            <person name="Kim J.F."/>
            <person name="Kwak M.-J."/>
        </authorList>
    </citation>
    <scope>NUCLEOTIDE SEQUENCE [LARGE SCALE GENOMIC DNA]</scope>
    <source>
        <strain evidence="2 3">DS-58</strain>
    </source>
</reference>
<dbReference type="STRING" id="1300345.LF41_2410"/>
<dbReference type="InterPro" id="IPR044925">
    <property type="entry name" value="His-Me_finger_sf"/>
</dbReference>
<dbReference type="Gene3D" id="3.90.75.10">
    <property type="entry name" value="Homing Intron 3 (I-ppo) Encoded Endonuclease, Chain A"/>
    <property type="match status" value="1"/>
</dbReference>
<dbReference type="Proteomes" id="UP000030518">
    <property type="component" value="Unassembled WGS sequence"/>
</dbReference>
<dbReference type="GO" id="GO:0004519">
    <property type="term" value="F:endonuclease activity"/>
    <property type="evidence" value="ECO:0007669"/>
    <property type="project" value="InterPro"/>
</dbReference>
<comment type="caution">
    <text evidence="2">The sequence shown here is derived from an EMBL/GenBank/DDBJ whole genome shotgun (WGS) entry which is preliminary data.</text>
</comment>
<protein>
    <submittedName>
        <fullName evidence="2">Phage protein</fullName>
    </submittedName>
</protein>
<dbReference type="Pfam" id="PF13392">
    <property type="entry name" value="HNH_3"/>
    <property type="match status" value="1"/>
</dbReference>
<dbReference type="InterPro" id="IPR044930">
    <property type="entry name" value="Homing_endonuclease_His-Me"/>
</dbReference>
<proteinExistence type="predicted"/>
<dbReference type="OrthoDB" id="441807at2"/>
<evidence type="ECO:0000259" key="1">
    <source>
        <dbReference type="Pfam" id="PF13392"/>
    </source>
</evidence>
<dbReference type="SUPFAM" id="SSF54060">
    <property type="entry name" value="His-Me finger endonucleases"/>
    <property type="match status" value="1"/>
</dbReference>
<dbReference type="EMBL" id="JRKJ01000005">
    <property type="protein sequence ID" value="KGQ19903.1"/>
    <property type="molecule type" value="Genomic_DNA"/>
</dbReference>
<dbReference type="RefSeq" id="WP_161786926.1">
    <property type="nucleotide sequence ID" value="NZ_JRKJ01000005.1"/>
</dbReference>
<keyword evidence="3" id="KW-1185">Reference proteome</keyword>
<evidence type="ECO:0000313" key="3">
    <source>
        <dbReference type="Proteomes" id="UP000030518"/>
    </source>
</evidence>
<dbReference type="InterPro" id="IPR003615">
    <property type="entry name" value="HNH_nuc"/>
</dbReference>
<organism evidence="2 3">
    <name type="scientific">Lysobacter dokdonensis DS-58</name>
    <dbReference type="NCBI Taxonomy" id="1300345"/>
    <lineage>
        <taxon>Bacteria</taxon>
        <taxon>Pseudomonadati</taxon>
        <taxon>Pseudomonadota</taxon>
        <taxon>Gammaproteobacteria</taxon>
        <taxon>Lysobacterales</taxon>
        <taxon>Lysobacteraceae</taxon>
        <taxon>Noviluteimonas</taxon>
    </lineage>
</organism>
<name>A0A0A2WJA2_9GAMM</name>
<dbReference type="eggNOG" id="COG2197">
    <property type="taxonomic scope" value="Bacteria"/>
</dbReference>
<accession>A0A0A2WJA2</accession>
<sequence>MLLKDATIAQLEAALEAAKLKNRLDEWSIPVPESGCWLWTGCTSGGYGLTSHRNKSVGAHRVSWMVHRGPIPDGAVVCHKCDTPGCINPDHLFLGSHRENMLDKIRKGRQPSNAGERHGMSKLSDADVREIRRRVWAGERQRDVAAAFGVTRGHISYITTSRGWRDVA</sequence>
<evidence type="ECO:0000313" key="2">
    <source>
        <dbReference type="EMBL" id="KGQ19903.1"/>
    </source>
</evidence>